<dbReference type="PANTHER" id="PTHR38730">
    <property type="entry name" value="SLL7028 PROTEIN"/>
    <property type="match status" value="1"/>
</dbReference>
<name>A0A1Z4LJ77_9CYAN</name>
<dbReference type="Pfam" id="PF13203">
    <property type="entry name" value="DUF2201_N"/>
    <property type="match status" value="1"/>
</dbReference>
<dbReference type="OrthoDB" id="9809307at2"/>
<dbReference type="Pfam" id="PF09967">
    <property type="entry name" value="DUF2201"/>
    <property type="match status" value="1"/>
</dbReference>
<keyword evidence="4" id="KW-1185">Reference proteome</keyword>
<evidence type="ECO:0000259" key="2">
    <source>
        <dbReference type="Pfam" id="PF13203"/>
    </source>
</evidence>
<feature type="domain" description="VWA-like" evidence="1">
    <location>
        <begin position="264"/>
        <end position="389"/>
    </location>
</feature>
<dbReference type="EMBL" id="AP018227">
    <property type="protein sequence ID" value="BAY81254.1"/>
    <property type="molecule type" value="Genomic_DNA"/>
</dbReference>
<accession>A0A1Z4LJ77</accession>
<reference evidence="3 4" key="1">
    <citation type="submission" date="2017-06" db="EMBL/GenBank/DDBJ databases">
        <title>Genome sequencing of cyanobaciteial culture collection at National Institute for Environmental Studies (NIES).</title>
        <authorList>
            <person name="Hirose Y."/>
            <person name="Shimura Y."/>
            <person name="Fujisawa T."/>
            <person name="Nakamura Y."/>
            <person name="Kawachi M."/>
        </authorList>
    </citation>
    <scope>NUCLEOTIDE SEQUENCE [LARGE SCALE GENOMIC DNA]</scope>
    <source>
        <strain evidence="3 4">NIES-267</strain>
    </source>
</reference>
<evidence type="ECO:0000259" key="1">
    <source>
        <dbReference type="Pfam" id="PF09967"/>
    </source>
</evidence>
<feature type="domain" description="Putative metallopeptidase" evidence="2">
    <location>
        <begin position="11"/>
        <end position="238"/>
    </location>
</feature>
<evidence type="ECO:0008006" key="5">
    <source>
        <dbReference type="Google" id="ProtNLM"/>
    </source>
</evidence>
<dbReference type="InterPro" id="IPR036465">
    <property type="entry name" value="vWFA_dom_sf"/>
</dbReference>
<dbReference type="PANTHER" id="PTHR38730:SF1">
    <property type="entry name" value="SLL7028 PROTEIN"/>
    <property type="match status" value="1"/>
</dbReference>
<dbReference type="SUPFAM" id="SSF53300">
    <property type="entry name" value="vWA-like"/>
    <property type="match status" value="1"/>
</dbReference>
<evidence type="ECO:0000313" key="3">
    <source>
        <dbReference type="EMBL" id="BAY81254.1"/>
    </source>
</evidence>
<sequence length="391" mass="43298">MKTDTRIISASLLRLRMKSPFFATLALFARFIPSKQLTTAATDGKHIFYNPDYLHSLPVAQQDGFLLHEVLHAALLHVPRQGVREAELWNIAADIVVNGIISKQDIFELPPGGLRDEKLEDLSVEEIYELLLKNKNNSQSLKLVNPDLLTEAPGDIPPTSIIEGGLNNSGDKHSLSEKRKAGLEEHWQNALQQASVIARTVNQGLLPAGIDRELGALNAAQIDWRSYLWRYLVQTPTDFSGFDRRFIGRGLYLEALQGESIQVYVAVDTSGSVDNQQLSMFLSEVAGILSSYPHLKCELYYVDAEAYGPFELSSDMRLPKPQGGGGTSFVPFFEKVAESWDGYTQSVCIYLTDGYGNFPDIAPQLPVLWVVTPGGLELQGFPFGEAVRLLS</sequence>
<dbReference type="AlphaFoldDB" id="A0A1Z4LJ77"/>
<proteinExistence type="predicted"/>
<dbReference type="Proteomes" id="UP000218418">
    <property type="component" value="Chromosome"/>
</dbReference>
<organism evidence="3 4">
    <name type="scientific">Calothrix parasitica NIES-267</name>
    <dbReference type="NCBI Taxonomy" id="1973488"/>
    <lineage>
        <taxon>Bacteria</taxon>
        <taxon>Bacillati</taxon>
        <taxon>Cyanobacteriota</taxon>
        <taxon>Cyanophyceae</taxon>
        <taxon>Nostocales</taxon>
        <taxon>Calotrichaceae</taxon>
        <taxon>Calothrix</taxon>
    </lineage>
</organism>
<dbReference type="InterPro" id="IPR025154">
    <property type="entry name" value="Put_metallopeptidase_dom"/>
</dbReference>
<gene>
    <name evidence="3" type="ORF">NIES267_07300</name>
</gene>
<dbReference type="InterPro" id="IPR018698">
    <property type="entry name" value="VWA-like_dom"/>
</dbReference>
<protein>
    <recommendedName>
        <fullName evidence="5">Metallopeptidase domain-containing protein</fullName>
    </recommendedName>
</protein>
<evidence type="ECO:0000313" key="4">
    <source>
        <dbReference type="Proteomes" id="UP000218418"/>
    </source>
</evidence>